<dbReference type="AlphaFoldDB" id="A0A354M606"/>
<evidence type="ECO:0000313" key="3">
    <source>
        <dbReference type="Proteomes" id="UP000262954"/>
    </source>
</evidence>
<proteinExistence type="predicted"/>
<dbReference type="RefSeq" id="WP_270214681.1">
    <property type="nucleotide sequence ID" value="NZ_CAUAJF010000005.1"/>
</dbReference>
<dbReference type="Proteomes" id="UP000262954">
    <property type="component" value="Unassembled WGS sequence"/>
</dbReference>
<reference evidence="2 3" key="1">
    <citation type="journal article" date="2018" name="Nat. Biotechnol.">
        <title>A standardized bacterial taxonomy based on genome phylogeny substantially revises the tree of life.</title>
        <authorList>
            <person name="Parks D.H."/>
            <person name="Chuvochina M."/>
            <person name="Waite D.W."/>
            <person name="Rinke C."/>
            <person name="Skarshewski A."/>
            <person name="Chaumeil P.A."/>
            <person name="Hugenholtz P."/>
        </authorList>
    </citation>
    <scope>NUCLEOTIDE SEQUENCE [LARGE SCALE GENOMIC DNA]</scope>
    <source>
        <strain evidence="2">UBA11482</strain>
    </source>
</reference>
<dbReference type="EMBL" id="DNWC01000166">
    <property type="protein sequence ID" value="HBJ09945.1"/>
    <property type="molecule type" value="Genomic_DNA"/>
</dbReference>
<gene>
    <name evidence="2" type="ORF">DDY73_13190</name>
</gene>
<evidence type="ECO:0000313" key="2">
    <source>
        <dbReference type="EMBL" id="HBJ09945.1"/>
    </source>
</evidence>
<comment type="caution">
    <text evidence="2">The sequence shown here is derived from an EMBL/GenBank/DDBJ whole genome shotgun (WGS) entry which is preliminary data.</text>
</comment>
<sequence>MKGFEIIKNDEAPIYAGVEYGSVSVSVDMALNSNKAYLLVRGNDAEGVTEWIAQDMKKGDRIKVRFTDIEAVSQIISKELKNREELEGRYLELKRELEEKGII</sequence>
<evidence type="ECO:0000256" key="1">
    <source>
        <dbReference type="SAM" id="Coils"/>
    </source>
</evidence>
<name>A0A354M606_9BACT</name>
<protein>
    <submittedName>
        <fullName evidence="2">Uncharacterized protein</fullName>
    </submittedName>
</protein>
<organism evidence="2 3">
    <name type="scientific">Coprobacter fastidiosus</name>
    <dbReference type="NCBI Taxonomy" id="1099853"/>
    <lineage>
        <taxon>Bacteria</taxon>
        <taxon>Pseudomonadati</taxon>
        <taxon>Bacteroidota</taxon>
        <taxon>Bacteroidia</taxon>
        <taxon>Bacteroidales</taxon>
        <taxon>Barnesiellaceae</taxon>
        <taxon>Coprobacter</taxon>
    </lineage>
</organism>
<accession>A0A354M606</accession>
<feature type="coiled-coil region" evidence="1">
    <location>
        <begin position="76"/>
        <end position="103"/>
    </location>
</feature>
<keyword evidence="1" id="KW-0175">Coiled coil</keyword>